<organism evidence="3 4">
    <name type="scientific">Marinisporobacter balticus</name>
    <dbReference type="NCBI Taxonomy" id="2018667"/>
    <lineage>
        <taxon>Bacteria</taxon>
        <taxon>Bacillati</taxon>
        <taxon>Bacillota</taxon>
        <taxon>Clostridia</taxon>
        <taxon>Peptostreptococcales</taxon>
        <taxon>Thermotaleaceae</taxon>
        <taxon>Marinisporobacter</taxon>
    </lineage>
</organism>
<protein>
    <submittedName>
        <fullName evidence="3">Glycine betaine/proline transport system substrate-binding protein</fullName>
    </submittedName>
</protein>
<dbReference type="RefSeq" id="WP_132246635.1">
    <property type="nucleotide sequence ID" value="NZ_SLWV01000022.1"/>
</dbReference>
<dbReference type="SUPFAM" id="SSF53850">
    <property type="entry name" value="Periplasmic binding protein-like II"/>
    <property type="match status" value="1"/>
</dbReference>
<proteinExistence type="predicted"/>
<feature type="chain" id="PRO_5039532850" evidence="1">
    <location>
        <begin position="28"/>
        <end position="341"/>
    </location>
</feature>
<dbReference type="EMBL" id="SLWV01000022">
    <property type="protein sequence ID" value="TCO71339.1"/>
    <property type="molecule type" value="Genomic_DNA"/>
</dbReference>
<feature type="domain" description="ABC-type glycine betaine transport system substrate-binding" evidence="2">
    <location>
        <begin position="41"/>
        <end position="318"/>
    </location>
</feature>
<keyword evidence="4" id="KW-1185">Reference proteome</keyword>
<dbReference type="GO" id="GO:0043190">
    <property type="term" value="C:ATP-binding cassette (ABC) transporter complex"/>
    <property type="evidence" value="ECO:0007669"/>
    <property type="project" value="InterPro"/>
</dbReference>
<name>A0A4R2KKX9_9FIRM</name>
<reference evidence="3 4" key="1">
    <citation type="submission" date="2019-03" db="EMBL/GenBank/DDBJ databases">
        <title>Genomic Encyclopedia of Type Strains, Phase IV (KMG-IV): sequencing the most valuable type-strain genomes for metagenomic binning, comparative biology and taxonomic classification.</title>
        <authorList>
            <person name="Goeker M."/>
        </authorList>
    </citation>
    <scope>NUCLEOTIDE SEQUENCE [LARGE SCALE GENOMIC DNA]</scope>
    <source>
        <strain evidence="3 4">DSM 102940</strain>
    </source>
</reference>
<feature type="signal peptide" evidence="1">
    <location>
        <begin position="1"/>
        <end position="27"/>
    </location>
</feature>
<evidence type="ECO:0000256" key="1">
    <source>
        <dbReference type="SAM" id="SignalP"/>
    </source>
</evidence>
<dbReference type="Proteomes" id="UP000294919">
    <property type="component" value="Unassembled WGS sequence"/>
</dbReference>
<evidence type="ECO:0000259" key="2">
    <source>
        <dbReference type="Pfam" id="PF04069"/>
    </source>
</evidence>
<keyword evidence="1" id="KW-0732">Signal</keyword>
<dbReference type="OrthoDB" id="9801163at2"/>
<dbReference type="Gene3D" id="3.40.190.100">
    <property type="entry name" value="Glycine betaine-binding periplasmic protein, domain 2"/>
    <property type="match status" value="1"/>
</dbReference>
<dbReference type="CDD" id="cd13641">
    <property type="entry name" value="PBP2_HisX_like"/>
    <property type="match status" value="1"/>
</dbReference>
<dbReference type="Gene3D" id="3.40.190.10">
    <property type="entry name" value="Periplasmic binding protein-like II"/>
    <property type="match status" value="1"/>
</dbReference>
<gene>
    <name evidence="3" type="ORF">EV214_1228</name>
</gene>
<evidence type="ECO:0000313" key="3">
    <source>
        <dbReference type="EMBL" id="TCO71339.1"/>
    </source>
</evidence>
<dbReference type="AlphaFoldDB" id="A0A4R2KKX9"/>
<dbReference type="GO" id="GO:0022857">
    <property type="term" value="F:transmembrane transporter activity"/>
    <property type="evidence" value="ECO:0007669"/>
    <property type="project" value="InterPro"/>
</dbReference>
<dbReference type="Pfam" id="PF04069">
    <property type="entry name" value="OpuAC"/>
    <property type="match status" value="1"/>
</dbReference>
<accession>A0A4R2KKX9</accession>
<comment type="caution">
    <text evidence="3">The sequence shown here is derived from an EMBL/GenBank/DDBJ whole genome shotgun (WGS) entry which is preliminary data.</text>
</comment>
<dbReference type="PROSITE" id="PS51257">
    <property type="entry name" value="PROKAR_LIPOPROTEIN"/>
    <property type="match status" value="1"/>
</dbReference>
<dbReference type="InterPro" id="IPR007210">
    <property type="entry name" value="ABC_Gly_betaine_transp_sub-bd"/>
</dbReference>
<sequence>MNVFQKNRMMKLLLILLVAVCMLGLTACGGKEGQAATSKPKLILGNAGWDSFTFHNEVAKFIIENGYGYNTEVTTGSTPITYTGLKNGDIDIYMETWGTNITGYEEDLARGDVVKLSLNYGDNAQGLYVPTYVIKGDPKRGVEPMAPDLKTVKDLEKYWEIFKDEEDPSKGRIYGAIPGWEVDTILATKVKTYGLDKKFNYFSPGSDAALASSIAGAYEKGDPWLGYYWEPTWIIGQYDMTLLSDEPYNEELWNNGYACEFATVPVEVVVNKGMAEKAPDVVEFLKQYKTSSKLTSDALAYMQKNEVEPSEAAQWFLKSHQDLWTKWVEKDVAQKVKDALQ</sequence>
<evidence type="ECO:0000313" key="4">
    <source>
        <dbReference type="Proteomes" id="UP000294919"/>
    </source>
</evidence>